<proteinExistence type="predicted"/>
<reference evidence="2" key="1">
    <citation type="journal article" date="2019" name="Int. J. Syst. Evol. Microbiol.">
        <title>The Global Catalogue of Microorganisms (GCM) 10K type strain sequencing project: providing services to taxonomists for standard genome sequencing and annotation.</title>
        <authorList>
            <consortium name="The Broad Institute Genomics Platform"/>
            <consortium name="The Broad Institute Genome Sequencing Center for Infectious Disease"/>
            <person name="Wu L."/>
            <person name="Ma J."/>
        </authorList>
    </citation>
    <scope>NUCLEOTIDE SEQUENCE [LARGE SCALE GENOMIC DNA]</scope>
    <source>
        <strain evidence="2">IBRC-M 10490</strain>
    </source>
</reference>
<protein>
    <recommendedName>
        <fullName evidence="3">Xaa-Pro dipeptidase</fullName>
    </recommendedName>
</protein>
<evidence type="ECO:0008006" key="3">
    <source>
        <dbReference type="Google" id="ProtNLM"/>
    </source>
</evidence>
<evidence type="ECO:0000313" key="2">
    <source>
        <dbReference type="Proteomes" id="UP001595844"/>
    </source>
</evidence>
<comment type="caution">
    <text evidence="1">The sequence shown here is derived from an EMBL/GenBank/DDBJ whole genome shotgun (WGS) entry which is preliminary data.</text>
</comment>
<gene>
    <name evidence="1" type="ORF">ACFO5K_19365</name>
</gene>
<dbReference type="Proteomes" id="UP001595844">
    <property type="component" value="Unassembled WGS sequence"/>
</dbReference>
<dbReference type="EMBL" id="JBHSDL010000025">
    <property type="protein sequence ID" value="MFC4376261.1"/>
    <property type="molecule type" value="Genomic_DNA"/>
</dbReference>
<evidence type="ECO:0000313" key="1">
    <source>
        <dbReference type="EMBL" id="MFC4376261.1"/>
    </source>
</evidence>
<dbReference type="RefSeq" id="WP_378566190.1">
    <property type="nucleotide sequence ID" value="NZ_JBHSDL010000025.1"/>
</dbReference>
<keyword evidence="2" id="KW-1185">Reference proteome</keyword>
<organism evidence="1 2">
    <name type="scientific">Nocardia halotolerans</name>
    <dbReference type="NCBI Taxonomy" id="1755878"/>
    <lineage>
        <taxon>Bacteria</taxon>
        <taxon>Bacillati</taxon>
        <taxon>Actinomycetota</taxon>
        <taxon>Actinomycetes</taxon>
        <taxon>Mycobacteriales</taxon>
        <taxon>Nocardiaceae</taxon>
        <taxon>Nocardia</taxon>
    </lineage>
</organism>
<name>A0ABV8VKD9_9NOCA</name>
<sequence length="111" mass="12790">MTQALLPEQFSTLEPFARTWCLDTESQRWDQRMASDMTAMQEFYDAGFPLIQDALAYCDKFPLDELPEDARHLLHLVHSLIMVAMCVEIWHQPEVVDGADAVITRVSDPDY</sequence>
<accession>A0ABV8VKD9</accession>